<accession>A0A232M5A7</accession>
<feature type="compositionally biased region" description="Polar residues" evidence="1">
    <location>
        <begin position="1"/>
        <end position="18"/>
    </location>
</feature>
<feature type="compositionally biased region" description="Polar residues" evidence="1">
    <location>
        <begin position="164"/>
        <end position="184"/>
    </location>
</feature>
<feature type="compositionally biased region" description="Low complexity" evidence="1">
    <location>
        <begin position="1127"/>
        <end position="1139"/>
    </location>
</feature>
<feature type="compositionally biased region" description="Low complexity" evidence="1">
    <location>
        <begin position="309"/>
        <end position="323"/>
    </location>
</feature>
<feature type="region of interest" description="Disordered" evidence="1">
    <location>
        <begin position="139"/>
        <end position="231"/>
    </location>
</feature>
<dbReference type="OrthoDB" id="2157641at2759"/>
<dbReference type="Proteomes" id="UP000243515">
    <property type="component" value="Unassembled WGS sequence"/>
</dbReference>
<sequence>MGPRPSTNRSAPSSNAKMSSPYDRYDSYSSPRTPPSQSARYRLQQPGLTVRPPPRETFLEDITPVDSGRGQESGDELDPHDLSLSPKHVTRTSVVDNMLLSLDQFAISGSPLFADSYFFGSPDSDRHYLGSRRYSIRRERQRGHTYSSSLSSEVDFHPEETGGCYSSQSPPRHRSNNLPPSFNARSRDGMSIRGRVYDSQRVPGPREDSQESHPPFARQGSKGSGSSVDLSQTMAARRTSYGARRSASFDYGSRSILLSENVTSHDPLPDDIDAAPTPTVPAGPRRGYTTPLLTEHSGVSRYPPPRTPALSRKNSNRSARSALTSKARAETLGTATIKSRENDYKAFRENVRELPPSHPPPPPPTQHQHQHQQHPQPPYAVDPSAPSPTISFNKPPVPMADPPPSSRERPGFFRRVFGSSKPSSPGLSDAHTGEHQADLSQAQEGDAATRGKKPTTKSHGVANSHLNQEVPSPSVAKKPSFFRRRKKSIAEHVPPLSFSGVRPPDPMKVESSPVSSLRIVMDPFLADPVSPQYYDSKEYPDHTMSSRRMATVENELSAFSRSLADEPSSSQEYSTRVVQEPARDASSVQNDSFRSKFGLHLNIPSGPDSSFLADSSSNEGVSHQPNQKAGSSRDKSRRPKTSPGQHPPNASDGYQSPTDHKLPDSAPPTSQGSEKAMKLAENQAGGATVTGRSSKDRLSLRPRVMRDGKGRFELGSTEEQLDVSRLSLQIEDSAESPRGSNSDMSHYHTASNTPLTEAPLTPRDEPRSPLNAAGAEATGLDPSLEACRTEDEPSTVDREQARRIFNSQEEVVGHEPAAAWLGGLGRAMIRKAYMELFNWMNMDILAALRILCTKITLKGETQQVDRVLDAFSTRWCECNHNHGFKAVDVVHTICYSLLLLNTDLHLADIDQKMTRNQFIRNTMPTIHRVASDAAPNGFETIRASSRLQNHASTPEFARPSLRSLPFYSRDHSHGSEERDASSKASQPPEKISQGDGGGKATVPDSGQPSGSAGPLISTPFNGTIKAWEALIEAVLKDFYNSIQKQRLPLYGSQVDGEGAQQLNPPGSGLLRRTPSTLSKCGSDIFPRGRSSDIRFATSRWTSKPRSRARLYPSSNIGSSRTSLDDQSSVWSPSASSTWSKYSLGKTQTSMSVDSFSSEYPRGDYQQAIGFANALSHAIIREDSAHSVASFEEATPSTPFLEDESLELAGAPWAKEGSLKHKHHLDSVEKRAKDRNWNECFAVIQRGWMRLFSFNASTRSMRLKAKQRQNTSLVVGGGNWMENAEEVWKFLLRQTIASALPSPGYSKSRPHVWALSLPNGAVHLFQAGTAEIVKEFVSTANYWSARLSKEPLMGGISNMEHGWSDAVINGALIYADSRSPPSSSGAPRPSIQSSIRSSFDQQNVRAKLPADRLHISDWTPPQQTMMASNLAEMGQLKALQNYVKNVEEDLQKHNELRPAMVLAFSPKHPNSCKAMTNWERKSSYLLREIVKFRTYIDCLQAAQGQKEKIYASRQEDDNDRPSDDCANGAADAPSLTS</sequence>
<feature type="compositionally biased region" description="Low complexity" evidence="1">
    <location>
        <begin position="19"/>
        <end position="31"/>
    </location>
</feature>
<dbReference type="Pfam" id="PF15410">
    <property type="entry name" value="PH_9"/>
    <property type="match status" value="1"/>
</dbReference>
<feature type="region of interest" description="Disordered" evidence="1">
    <location>
        <begin position="262"/>
        <end position="511"/>
    </location>
</feature>
<dbReference type="InterPro" id="IPR041681">
    <property type="entry name" value="PH_9"/>
</dbReference>
<dbReference type="SMART" id="SM00222">
    <property type="entry name" value="Sec7"/>
    <property type="match status" value="1"/>
</dbReference>
<feature type="region of interest" description="Disordered" evidence="1">
    <location>
        <begin position="1377"/>
        <end position="1398"/>
    </location>
</feature>
<dbReference type="InterPro" id="IPR000904">
    <property type="entry name" value="Sec7_dom"/>
</dbReference>
<dbReference type="Gene3D" id="1.10.1000.11">
    <property type="entry name" value="Arf Nucleotide-binding Site Opener,domain 2"/>
    <property type="match status" value="1"/>
</dbReference>
<feature type="compositionally biased region" description="Polar residues" evidence="1">
    <location>
        <begin position="567"/>
        <end position="577"/>
    </location>
</feature>
<dbReference type="Gene3D" id="2.30.29.30">
    <property type="entry name" value="Pleckstrin-homology domain (PH domain)/Phosphotyrosine-binding domain (PTB)"/>
    <property type="match status" value="1"/>
</dbReference>
<feature type="region of interest" description="Disordered" evidence="1">
    <location>
        <begin position="530"/>
        <end position="718"/>
    </location>
</feature>
<dbReference type="GO" id="GO:0005085">
    <property type="term" value="F:guanyl-nucleotide exchange factor activity"/>
    <property type="evidence" value="ECO:0007669"/>
    <property type="project" value="InterPro"/>
</dbReference>
<feature type="compositionally biased region" description="Polar residues" evidence="1">
    <location>
        <begin position="1112"/>
        <end position="1126"/>
    </location>
</feature>
<feature type="domain" description="SEC7" evidence="2">
    <location>
        <begin position="779"/>
        <end position="937"/>
    </location>
</feature>
<evidence type="ECO:0000256" key="1">
    <source>
        <dbReference type="SAM" id="MobiDB-lite"/>
    </source>
</evidence>
<dbReference type="InterPro" id="IPR023394">
    <property type="entry name" value="Sec7_C_sf"/>
</dbReference>
<feature type="region of interest" description="Disordered" evidence="1">
    <location>
        <begin position="731"/>
        <end position="799"/>
    </location>
</feature>
<evidence type="ECO:0000313" key="3">
    <source>
        <dbReference type="EMBL" id="OXV11620.1"/>
    </source>
</evidence>
<feature type="compositionally biased region" description="Polar residues" evidence="1">
    <location>
        <begin position="612"/>
        <end position="630"/>
    </location>
</feature>
<name>A0A232M5A7_9EURO</name>
<dbReference type="SUPFAM" id="SSF50729">
    <property type="entry name" value="PH domain-like"/>
    <property type="match status" value="1"/>
</dbReference>
<organism evidence="3 4">
    <name type="scientific">Elaphomyces granulatus</name>
    <dbReference type="NCBI Taxonomy" id="519963"/>
    <lineage>
        <taxon>Eukaryota</taxon>
        <taxon>Fungi</taxon>
        <taxon>Dikarya</taxon>
        <taxon>Ascomycota</taxon>
        <taxon>Pezizomycotina</taxon>
        <taxon>Eurotiomycetes</taxon>
        <taxon>Eurotiomycetidae</taxon>
        <taxon>Eurotiales</taxon>
        <taxon>Elaphomycetaceae</taxon>
        <taxon>Elaphomyces</taxon>
    </lineage>
</organism>
<dbReference type="InterPro" id="IPR011993">
    <property type="entry name" value="PH-like_dom_sf"/>
</dbReference>
<feature type="region of interest" description="Disordered" evidence="1">
    <location>
        <begin position="967"/>
        <end position="1016"/>
    </location>
</feature>
<feature type="compositionally biased region" description="Basic and acidic residues" evidence="1">
    <location>
        <begin position="185"/>
        <end position="211"/>
    </location>
</feature>
<protein>
    <recommendedName>
        <fullName evidence="2">SEC7 domain-containing protein</fullName>
    </recommendedName>
</protein>
<evidence type="ECO:0000259" key="2">
    <source>
        <dbReference type="PROSITE" id="PS50190"/>
    </source>
</evidence>
<feature type="compositionally biased region" description="Polar residues" evidence="1">
    <location>
        <begin position="738"/>
        <end position="755"/>
    </location>
</feature>
<feature type="compositionally biased region" description="Basic and acidic residues" evidence="1">
    <location>
        <begin position="338"/>
        <end position="352"/>
    </location>
</feature>
<comment type="caution">
    <text evidence="3">The sequence shown here is derived from an EMBL/GenBank/DDBJ whole genome shotgun (WGS) entry which is preliminary data.</text>
</comment>
<feature type="compositionally biased region" description="Pro residues" evidence="1">
    <location>
        <begin position="356"/>
        <end position="365"/>
    </location>
</feature>
<reference evidence="3 4" key="1">
    <citation type="journal article" date="2015" name="Environ. Microbiol.">
        <title>Metagenome sequence of Elaphomyces granulatus from sporocarp tissue reveals Ascomycota ectomycorrhizal fingerprints of genome expansion and a Proteobacteria-rich microbiome.</title>
        <authorList>
            <person name="Quandt C.A."/>
            <person name="Kohler A."/>
            <person name="Hesse C.N."/>
            <person name="Sharpton T.J."/>
            <person name="Martin F."/>
            <person name="Spatafora J.W."/>
        </authorList>
    </citation>
    <scope>NUCLEOTIDE SEQUENCE [LARGE SCALE GENOMIC DNA]</scope>
    <source>
        <strain evidence="3 4">OSC145934</strain>
    </source>
</reference>
<dbReference type="EMBL" id="NPHW01002381">
    <property type="protein sequence ID" value="OXV11620.1"/>
    <property type="molecule type" value="Genomic_DNA"/>
</dbReference>
<evidence type="ECO:0000313" key="4">
    <source>
        <dbReference type="Proteomes" id="UP000243515"/>
    </source>
</evidence>
<feature type="compositionally biased region" description="Basic and acidic residues" evidence="1">
    <location>
        <begin position="787"/>
        <end position="799"/>
    </location>
</feature>
<dbReference type="PANTHER" id="PTHR10663:SF373">
    <property type="entry name" value="PH AND SEC7 DOMAIN-CONTAINING PROTEIN C11E3.11C"/>
    <property type="match status" value="1"/>
</dbReference>
<gene>
    <name evidence="3" type="ORF">Egran_00618</name>
</gene>
<feature type="compositionally biased region" description="Basic and acidic residues" evidence="1">
    <location>
        <begin position="968"/>
        <end position="981"/>
    </location>
</feature>
<feature type="region of interest" description="Disordered" evidence="1">
    <location>
        <begin position="1"/>
        <end position="85"/>
    </location>
</feature>
<feature type="compositionally biased region" description="Basic and acidic residues" evidence="1">
    <location>
        <begin position="1504"/>
        <end position="1522"/>
    </location>
</feature>
<feature type="region of interest" description="Disordered" evidence="1">
    <location>
        <begin position="1106"/>
        <end position="1139"/>
    </location>
</feature>
<dbReference type="PANTHER" id="PTHR10663">
    <property type="entry name" value="GUANYL-NUCLEOTIDE EXCHANGE FACTOR"/>
    <property type="match status" value="1"/>
</dbReference>
<feature type="compositionally biased region" description="Low complexity" evidence="1">
    <location>
        <begin position="1377"/>
        <end position="1397"/>
    </location>
</feature>
<dbReference type="Pfam" id="PF01369">
    <property type="entry name" value="Sec7"/>
    <property type="match status" value="1"/>
</dbReference>
<keyword evidence="4" id="KW-1185">Reference proteome</keyword>
<dbReference type="GO" id="GO:0032012">
    <property type="term" value="P:regulation of ARF protein signal transduction"/>
    <property type="evidence" value="ECO:0007669"/>
    <property type="project" value="InterPro"/>
</dbReference>
<dbReference type="PROSITE" id="PS50190">
    <property type="entry name" value="SEC7"/>
    <property type="match status" value="1"/>
</dbReference>
<dbReference type="SUPFAM" id="SSF48425">
    <property type="entry name" value="Sec7 domain"/>
    <property type="match status" value="1"/>
</dbReference>
<feature type="compositionally biased region" description="Pro residues" evidence="1">
    <location>
        <begin position="395"/>
        <end position="405"/>
    </location>
</feature>
<proteinExistence type="predicted"/>
<feature type="compositionally biased region" description="Basic and acidic residues" evidence="1">
    <location>
        <begin position="693"/>
        <end position="712"/>
    </location>
</feature>
<dbReference type="InterPro" id="IPR035999">
    <property type="entry name" value="Sec7_dom_sf"/>
</dbReference>
<feature type="region of interest" description="Disordered" evidence="1">
    <location>
        <begin position="1504"/>
        <end position="1536"/>
    </location>
</feature>